<evidence type="ECO:0000313" key="6">
    <source>
        <dbReference type="Proteomes" id="UP000226031"/>
    </source>
</evidence>
<evidence type="ECO:0000313" key="5">
    <source>
        <dbReference type="EMBL" id="PGH35071.1"/>
    </source>
</evidence>
<feature type="repeat" description="ANK" evidence="3">
    <location>
        <begin position="1"/>
        <end position="30"/>
    </location>
</feature>
<evidence type="ECO:0000256" key="2">
    <source>
        <dbReference type="ARBA" id="ARBA00023043"/>
    </source>
</evidence>
<dbReference type="SMART" id="SM00248">
    <property type="entry name" value="ANK"/>
    <property type="match status" value="7"/>
</dbReference>
<dbReference type="PROSITE" id="PS50297">
    <property type="entry name" value="ANK_REP_REGION"/>
    <property type="match status" value="4"/>
</dbReference>
<protein>
    <submittedName>
        <fullName evidence="5">Uncharacterized protein</fullName>
    </submittedName>
</protein>
<evidence type="ECO:0000256" key="4">
    <source>
        <dbReference type="SAM" id="MobiDB-lite"/>
    </source>
</evidence>
<dbReference type="InterPro" id="IPR002110">
    <property type="entry name" value="Ankyrin_rpt"/>
</dbReference>
<accession>A0A2B7ZNW2</accession>
<evidence type="ECO:0000256" key="3">
    <source>
        <dbReference type="PROSITE-ProRule" id="PRU00023"/>
    </source>
</evidence>
<keyword evidence="2 3" id="KW-0040">ANK repeat</keyword>
<name>A0A2B7ZNW2_9EURO</name>
<dbReference type="PROSITE" id="PS50088">
    <property type="entry name" value="ANK_REPEAT"/>
    <property type="match status" value="5"/>
</dbReference>
<reference evidence="5 6" key="1">
    <citation type="submission" date="2017-10" db="EMBL/GenBank/DDBJ databases">
        <title>Comparative genomics in systemic dimorphic fungi from Ajellomycetaceae.</title>
        <authorList>
            <person name="Munoz J.F."/>
            <person name="Mcewen J.G."/>
            <person name="Clay O.K."/>
            <person name="Cuomo C.A."/>
        </authorList>
    </citation>
    <scope>NUCLEOTIDE SEQUENCE [LARGE SCALE GENOMIC DNA]</scope>
    <source>
        <strain evidence="5 6">UAMH4076</strain>
    </source>
</reference>
<dbReference type="STRING" id="73230.A0A2B7ZNW2"/>
<sequence>MSLDDAIRGGNVAQVNLLLASGVDVNLRDGDGHKPIEIAITYQNLEMVMVLLRNGADVNASSDDGSVLHLAVRLHSVEIVRALLDNGADVNSRHQDESPLHHALRVGRIDVIELLLMQENINIYSPERLEGPGLIPLLFALPYHKSVVDLLVKRNVGITGVQETLLYWAAKTNGYEEMVQSLLNQGCPVDAIGELGRTPLHAAVFGGSDVAVSYLLKNGADPLSRLSDDTTSLDLAVSRRHRAVVRTLLEMSWPSFDPESPFSLDETVDRLLGFKWIDDLGRGKHILDYDLPPKLERDFHQPRCAHRILETASNLTTSPDDQGLDTPFRSPADSDFAEHNTKLDDLQMEITYLCGLGGVLPPSIKDDDKRSCGSTKYIRRQCISRLEVVYDASKASGGSPLEGDSDGISRPRTSYHPKHSFSTSEIDNLLKYLTDVAARIVHAIRTLQHGGFCCNSFTILVPQNDGRDIGVVPISIGLLDDLFATLTAGKSRATVDFTNIQAVSEAILKNFYPPIIWIGTMIEETVERSLHLCSIALQALAIGLVTYTLCHSVEFCSTSVQRAPDCWLLRGAGFDGISILVRQIRLACLNGMVRKRVWVFCGSALDFEANEFDIPIRDRWVGKRAPLATTITDFIDTWGRAILYASSTSSGEYYAANIGGGIIVPEKDQHLHGRIICHWTQGIDLYDTPKDRPRFRSSDVLVIGFTSINNYCQLDQNRLTSVLHTSLYNIGTQNPHMIFSQFQLGGQGGLYGVFQFSGVWKRHPGSTLKQAIMESWQIRDLEILYMPVGLELSICTGIARRALLKDLFNIPGVQDYIRYIFDEEWKTLTAPRNLWNPIFESKSKSDFREAVRELKKDMTIHACLVTIVNHVLKILQKTGVDSDCRNIQFWWPEAESPPRGISVPRRLCGMERPWLRMLRESVDCAVFAVASAKCVQSPPLKACCQSATPPIPVRINILETSIVSVGRPTVWPAASLLVLKRPILQGGQRYLLGNAGVLVAKSLPGPQPPLQLNWEDSVLPPFLTTSRAFVREKQRYTDDGQDVFVL</sequence>
<evidence type="ECO:0000256" key="1">
    <source>
        <dbReference type="ARBA" id="ARBA00022737"/>
    </source>
</evidence>
<dbReference type="Proteomes" id="UP000226031">
    <property type="component" value="Unassembled WGS sequence"/>
</dbReference>
<feature type="repeat" description="ANK" evidence="3">
    <location>
        <begin position="31"/>
        <end position="63"/>
    </location>
</feature>
<feature type="region of interest" description="Disordered" evidence="4">
    <location>
        <begin position="395"/>
        <end position="419"/>
    </location>
</feature>
<keyword evidence="6" id="KW-1185">Reference proteome</keyword>
<proteinExistence type="predicted"/>
<dbReference type="AlphaFoldDB" id="A0A2B7ZNW2"/>
<dbReference type="SUPFAM" id="SSF48403">
    <property type="entry name" value="Ankyrin repeat"/>
    <property type="match status" value="1"/>
</dbReference>
<dbReference type="Pfam" id="PF12796">
    <property type="entry name" value="Ank_2"/>
    <property type="match status" value="2"/>
</dbReference>
<feature type="repeat" description="ANK" evidence="3">
    <location>
        <begin position="63"/>
        <end position="95"/>
    </location>
</feature>
<dbReference type="PANTHER" id="PTHR24198">
    <property type="entry name" value="ANKYRIN REPEAT AND PROTEIN KINASE DOMAIN-CONTAINING PROTEIN"/>
    <property type="match status" value="1"/>
</dbReference>
<dbReference type="Gene3D" id="1.25.40.20">
    <property type="entry name" value="Ankyrin repeat-containing domain"/>
    <property type="match status" value="2"/>
</dbReference>
<organism evidence="5 6">
    <name type="scientific">[Emmonsia] crescens</name>
    <dbReference type="NCBI Taxonomy" id="73230"/>
    <lineage>
        <taxon>Eukaryota</taxon>
        <taxon>Fungi</taxon>
        <taxon>Dikarya</taxon>
        <taxon>Ascomycota</taxon>
        <taxon>Pezizomycotina</taxon>
        <taxon>Eurotiomycetes</taxon>
        <taxon>Eurotiomycetidae</taxon>
        <taxon>Onygenales</taxon>
        <taxon>Ajellomycetaceae</taxon>
        <taxon>Emergomyces</taxon>
    </lineage>
</organism>
<keyword evidence="1" id="KW-0677">Repeat</keyword>
<dbReference type="InterPro" id="IPR036770">
    <property type="entry name" value="Ankyrin_rpt-contain_sf"/>
</dbReference>
<dbReference type="Pfam" id="PF00023">
    <property type="entry name" value="Ank"/>
    <property type="match status" value="1"/>
</dbReference>
<feature type="repeat" description="ANK" evidence="3">
    <location>
        <begin position="195"/>
        <end position="221"/>
    </location>
</feature>
<feature type="repeat" description="ANK" evidence="3">
    <location>
        <begin position="95"/>
        <end position="116"/>
    </location>
</feature>
<dbReference type="EMBL" id="PDND01000028">
    <property type="protein sequence ID" value="PGH35071.1"/>
    <property type="molecule type" value="Genomic_DNA"/>
</dbReference>
<dbReference type="VEuPathDB" id="FungiDB:EMCG_08597"/>
<comment type="caution">
    <text evidence="5">The sequence shown here is derived from an EMBL/GenBank/DDBJ whole genome shotgun (WGS) entry which is preliminary data.</text>
</comment>
<dbReference type="PANTHER" id="PTHR24198:SF165">
    <property type="entry name" value="ANKYRIN REPEAT-CONTAINING PROTEIN-RELATED"/>
    <property type="match status" value="1"/>
</dbReference>
<gene>
    <name evidence="5" type="ORF">GX50_02102</name>
</gene>